<feature type="transmembrane region" description="Helical" evidence="1">
    <location>
        <begin position="51"/>
        <end position="71"/>
    </location>
</feature>
<reference evidence="2 3" key="1">
    <citation type="submission" date="2020-08" db="EMBL/GenBank/DDBJ databases">
        <title>A Genomic Blueprint of the Chicken Gut Microbiome.</title>
        <authorList>
            <person name="Gilroy R."/>
            <person name="Ravi A."/>
            <person name="Getino M."/>
            <person name="Pursley I."/>
            <person name="Horton D.L."/>
            <person name="Alikhan N.-F."/>
            <person name="Baker D."/>
            <person name="Gharbi K."/>
            <person name="Hall N."/>
            <person name="Watson M."/>
            <person name="Adriaenssens E.M."/>
            <person name="Foster-Nyarko E."/>
            <person name="Jarju S."/>
            <person name="Secka A."/>
            <person name="Antonio M."/>
            <person name="Oren A."/>
            <person name="Chaudhuri R."/>
            <person name="La Ragione R.M."/>
            <person name="Hildebrand F."/>
            <person name="Pallen M.J."/>
        </authorList>
    </citation>
    <scope>NUCLEOTIDE SEQUENCE [LARGE SCALE GENOMIC DNA]</scope>
    <source>
        <strain evidence="2 3">Sa2YVA2</strain>
    </source>
</reference>
<dbReference type="RefSeq" id="WP_191695489.1">
    <property type="nucleotide sequence ID" value="NZ_JACSQN010000013.1"/>
</dbReference>
<comment type="caution">
    <text evidence="2">The sequence shown here is derived from an EMBL/GenBank/DDBJ whole genome shotgun (WGS) entry which is preliminary data.</text>
</comment>
<keyword evidence="1" id="KW-1133">Transmembrane helix</keyword>
<evidence type="ECO:0000313" key="2">
    <source>
        <dbReference type="EMBL" id="MBD7985661.1"/>
    </source>
</evidence>
<dbReference type="Proteomes" id="UP000626786">
    <property type="component" value="Unassembled WGS sequence"/>
</dbReference>
<keyword evidence="3" id="KW-1185">Reference proteome</keyword>
<feature type="transmembrane region" description="Helical" evidence="1">
    <location>
        <begin position="12"/>
        <end position="31"/>
    </location>
</feature>
<evidence type="ECO:0000256" key="1">
    <source>
        <dbReference type="SAM" id="Phobius"/>
    </source>
</evidence>
<dbReference type="EMBL" id="JACSQN010000013">
    <property type="protein sequence ID" value="MBD7985661.1"/>
    <property type="molecule type" value="Genomic_DNA"/>
</dbReference>
<sequence>MKNKTTLKTINWSIFILVVLTAVITAIITLFDLYNTPAFGNAAQSRAEFRWGALHIIILFIILVISVPLAISWKRLFPFNIPIAIILVGFCYELFFLTFTTGWVGFQGTFGFLIAFLMGMILIISYLISFLIQRFRNTN</sequence>
<accession>A0ABR8UCB2</accession>
<feature type="transmembrane region" description="Helical" evidence="1">
    <location>
        <begin position="83"/>
        <end position="104"/>
    </location>
</feature>
<proteinExistence type="predicted"/>
<organism evidence="2 3">
    <name type="scientific">Sporosarcina quadrami</name>
    <dbReference type="NCBI Taxonomy" id="2762234"/>
    <lineage>
        <taxon>Bacteria</taxon>
        <taxon>Bacillati</taxon>
        <taxon>Bacillota</taxon>
        <taxon>Bacilli</taxon>
        <taxon>Bacillales</taxon>
        <taxon>Caryophanaceae</taxon>
        <taxon>Sporosarcina</taxon>
    </lineage>
</organism>
<gene>
    <name evidence="2" type="ORF">H9649_13785</name>
</gene>
<protein>
    <submittedName>
        <fullName evidence="2">RND transporter</fullName>
    </submittedName>
</protein>
<keyword evidence="1" id="KW-0472">Membrane</keyword>
<name>A0ABR8UCB2_9BACL</name>
<evidence type="ECO:0000313" key="3">
    <source>
        <dbReference type="Proteomes" id="UP000626786"/>
    </source>
</evidence>
<keyword evidence="1" id="KW-0812">Transmembrane</keyword>
<feature type="transmembrane region" description="Helical" evidence="1">
    <location>
        <begin position="110"/>
        <end position="132"/>
    </location>
</feature>